<evidence type="ECO:0000256" key="1">
    <source>
        <dbReference type="SAM" id="Phobius"/>
    </source>
</evidence>
<protein>
    <submittedName>
        <fullName evidence="2">Uncharacterized protein</fullName>
    </submittedName>
</protein>
<dbReference type="EMBL" id="CQEJ01000022">
    <property type="protein sequence ID" value="CNL56679.1"/>
    <property type="molecule type" value="Genomic_DNA"/>
</dbReference>
<dbReference type="AlphaFoldDB" id="A0A0T9UNN7"/>
<gene>
    <name evidence="2" type="ORF">ERS137965_03398</name>
</gene>
<keyword evidence="1" id="KW-0472">Membrane</keyword>
<dbReference type="eggNOG" id="ENOG5031IJK">
    <property type="taxonomic scope" value="Bacteria"/>
</dbReference>
<keyword evidence="1" id="KW-0812">Transmembrane</keyword>
<keyword evidence="1" id="KW-1133">Transmembrane helix</keyword>
<feature type="transmembrane region" description="Helical" evidence="1">
    <location>
        <begin position="27"/>
        <end position="46"/>
    </location>
</feature>
<dbReference type="STRING" id="1453495.AT01_3454"/>
<organism evidence="2 3">
    <name type="scientific">Yersinia aldovae</name>
    <dbReference type="NCBI Taxonomy" id="29483"/>
    <lineage>
        <taxon>Bacteria</taxon>
        <taxon>Pseudomonadati</taxon>
        <taxon>Pseudomonadota</taxon>
        <taxon>Gammaproteobacteria</taxon>
        <taxon>Enterobacterales</taxon>
        <taxon>Yersiniaceae</taxon>
        <taxon>Yersinia</taxon>
    </lineage>
</organism>
<accession>A0A0T9UNN7</accession>
<reference evidence="2 3" key="1">
    <citation type="submission" date="2015-03" db="EMBL/GenBank/DDBJ databases">
        <authorList>
            <person name="Murphy D."/>
        </authorList>
    </citation>
    <scope>NUCLEOTIDE SEQUENCE [LARGE SCALE GENOMIC DNA]</scope>
    <source>
        <strain evidence="2 3">IP06005</strain>
    </source>
</reference>
<proteinExistence type="predicted"/>
<evidence type="ECO:0000313" key="2">
    <source>
        <dbReference type="EMBL" id="CNL56679.1"/>
    </source>
</evidence>
<sequence length="56" mass="6634">MWVFYQRLKGHRMTFPFMYKKILNSKLIGYIVGVLIAIGFGESFITTREEAERFAK</sequence>
<name>A0A0T9UNN7_YERAL</name>
<dbReference type="Proteomes" id="UP000041595">
    <property type="component" value="Unassembled WGS sequence"/>
</dbReference>
<evidence type="ECO:0000313" key="3">
    <source>
        <dbReference type="Proteomes" id="UP000041595"/>
    </source>
</evidence>